<feature type="non-terminal residue" evidence="1">
    <location>
        <position position="1"/>
    </location>
</feature>
<protein>
    <recommendedName>
        <fullName evidence="2">Leucine-binding protein domain-containing protein</fullName>
    </recommendedName>
</protein>
<dbReference type="AlphaFoldDB" id="A0A382SJ16"/>
<dbReference type="InterPro" id="IPR051010">
    <property type="entry name" value="BCAA_transport"/>
</dbReference>
<reference evidence="1" key="1">
    <citation type="submission" date="2018-05" db="EMBL/GenBank/DDBJ databases">
        <authorList>
            <person name="Lanie J.A."/>
            <person name="Ng W.-L."/>
            <person name="Kazmierczak K.M."/>
            <person name="Andrzejewski T.M."/>
            <person name="Davidsen T.M."/>
            <person name="Wayne K.J."/>
            <person name="Tettelin H."/>
            <person name="Glass J.I."/>
            <person name="Rusch D."/>
            <person name="Podicherti R."/>
            <person name="Tsui H.-C.T."/>
            <person name="Winkler M.E."/>
        </authorList>
    </citation>
    <scope>NUCLEOTIDE SEQUENCE</scope>
</reference>
<evidence type="ECO:0000313" key="1">
    <source>
        <dbReference type="EMBL" id="SVD09178.1"/>
    </source>
</evidence>
<sequence>GFRKNNYKYFIMNVSKNDFVEILSSDLMEDAIVINVSLKDNDIRNENCHKNVLHTAPSYRMATDALIQFLKKKNWTKLLLISGVNKRDKQFANSIKISSKRFGLKIINEKVWDFTHDFRRTADLEIVKFTQGGKYEVIVLADEGNTFGDSGNSFGDYIPYRTWKPTIVVGGEVLKPTSWHFAHEQWGGNQMQSRFLKDSKRLMTNIDFNSWVGVRTLGEAITRSKSLDSKVILDKIMDEKFNLAGYKGKPLSFRKWNGQLRQPILLVTPRALVSVSPQKGFVHPRTELDTLGIDEPDTKCKLN</sequence>
<gene>
    <name evidence="1" type="ORF">METZ01_LOCUS362032</name>
</gene>
<dbReference type="SUPFAM" id="SSF53822">
    <property type="entry name" value="Periplasmic binding protein-like I"/>
    <property type="match status" value="1"/>
</dbReference>
<organism evidence="1">
    <name type="scientific">marine metagenome</name>
    <dbReference type="NCBI Taxonomy" id="408172"/>
    <lineage>
        <taxon>unclassified sequences</taxon>
        <taxon>metagenomes</taxon>
        <taxon>ecological metagenomes</taxon>
    </lineage>
</organism>
<proteinExistence type="predicted"/>
<evidence type="ECO:0008006" key="2">
    <source>
        <dbReference type="Google" id="ProtNLM"/>
    </source>
</evidence>
<dbReference type="EMBL" id="UINC01129041">
    <property type="protein sequence ID" value="SVD09178.1"/>
    <property type="molecule type" value="Genomic_DNA"/>
</dbReference>
<dbReference type="Gene3D" id="3.40.50.2300">
    <property type="match status" value="2"/>
</dbReference>
<name>A0A382SJ16_9ZZZZ</name>
<accession>A0A382SJ16</accession>
<dbReference type="PANTHER" id="PTHR30483:SF6">
    <property type="entry name" value="PERIPLASMIC BINDING PROTEIN OF ABC TRANSPORTER FOR NATURAL AMINO ACIDS"/>
    <property type="match status" value="1"/>
</dbReference>
<dbReference type="PANTHER" id="PTHR30483">
    <property type="entry name" value="LEUCINE-SPECIFIC-BINDING PROTEIN"/>
    <property type="match status" value="1"/>
</dbReference>
<dbReference type="InterPro" id="IPR028082">
    <property type="entry name" value="Peripla_BP_I"/>
</dbReference>